<dbReference type="Gene3D" id="3.40.50.12230">
    <property type="match status" value="1"/>
</dbReference>
<organism evidence="4 5">
    <name type="scientific">Haematococcus lacustris</name>
    <name type="common">Green alga</name>
    <name type="synonym">Haematococcus pluvialis</name>
    <dbReference type="NCBI Taxonomy" id="44745"/>
    <lineage>
        <taxon>Eukaryota</taxon>
        <taxon>Viridiplantae</taxon>
        <taxon>Chlorophyta</taxon>
        <taxon>core chlorophytes</taxon>
        <taxon>Chlorophyceae</taxon>
        <taxon>CS clade</taxon>
        <taxon>Chlamydomonadales</taxon>
        <taxon>Haematococcaceae</taxon>
        <taxon>Haematococcus</taxon>
    </lineage>
</organism>
<dbReference type="Pfam" id="PF00551">
    <property type="entry name" value="Formyl_trans_N"/>
    <property type="match status" value="1"/>
</dbReference>
<evidence type="ECO:0000259" key="3">
    <source>
        <dbReference type="Pfam" id="PF00551"/>
    </source>
</evidence>
<dbReference type="PANTHER" id="PTHR11138:SF5">
    <property type="entry name" value="METHIONYL-TRNA FORMYLTRANSFERASE, MITOCHONDRIAL"/>
    <property type="match status" value="1"/>
</dbReference>
<dbReference type="PANTHER" id="PTHR11138">
    <property type="entry name" value="METHIONYL-TRNA FORMYLTRANSFERASE"/>
    <property type="match status" value="1"/>
</dbReference>
<evidence type="ECO:0000313" key="4">
    <source>
        <dbReference type="EMBL" id="GFH07147.1"/>
    </source>
</evidence>
<dbReference type="InterPro" id="IPR002376">
    <property type="entry name" value="Formyl_transf_N"/>
</dbReference>
<protein>
    <recommendedName>
        <fullName evidence="1">methionyl-tRNA formyltransferase</fullName>
        <ecNumber evidence="1">2.1.2.9</ecNumber>
    </recommendedName>
</protein>
<gene>
    <name evidence="4" type="ORF">HaLaN_01908</name>
</gene>
<name>A0A699YAE3_HAELA</name>
<comment type="caution">
    <text evidence="4">The sequence shown here is derived from an EMBL/GenBank/DDBJ whole genome shotgun (WGS) entry which is preliminary data.</text>
</comment>
<dbReference type="SUPFAM" id="SSF53328">
    <property type="entry name" value="Formyltransferase"/>
    <property type="match status" value="1"/>
</dbReference>
<evidence type="ECO:0000256" key="1">
    <source>
        <dbReference type="ARBA" id="ARBA00012261"/>
    </source>
</evidence>
<dbReference type="Proteomes" id="UP000485058">
    <property type="component" value="Unassembled WGS sequence"/>
</dbReference>
<evidence type="ECO:0000313" key="5">
    <source>
        <dbReference type="Proteomes" id="UP000485058"/>
    </source>
</evidence>
<dbReference type="InterPro" id="IPR041711">
    <property type="entry name" value="Met-tRNA-FMT_N"/>
</dbReference>
<accession>A0A699YAE3</accession>
<keyword evidence="5" id="KW-1185">Reference proteome</keyword>
<feature type="domain" description="Formyl transferase N-terminal" evidence="3">
    <location>
        <begin position="22"/>
        <end position="217"/>
    </location>
</feature>
<reference evidence="4 5" key="1">
    <citation type="submission" date="2020-02" db="EMBL/GenBank/DDBJ databases">
        <title>Draft genome sequence of Haematococcus lacustris strain NIES-144.</title>
        <authorList>
            <person name="Morimoto D."/>
            <person name="Nakagawa S."/>
            <person name="Yoshida T."/>
            <person name="Sawayama S."/>
        </authorList>
    </citation>
    <scope>NUCLEOTIDE SEQUENCE [LARGE SCALE GENOMIC DNA]</scope>
    <source>
        <strain evidence="4 5">NIES-144</strain>
    </source>
</reference>
<feature type="region of interest" description="Disordered" evidence="2">
    <location>
        <begin position="61"/>
        <end position="82"/>
    </location>
</feature>
<dbReference type="AlphaFoldDB" id="A0A699YAE3"/>
<proteinExistence type="predicted"/>
<sequence>MSVVFNTASVCLAMVANSSKRRLVFLGTPSFAASVLNDLFKASQSPAAGFEVVGVVTRPPNIVPGTSSSDGSKPGGEGKPSAVQLAAETWGLPAVNIFTPHSAREPEFLSSLTRLDPDLCVTAAYGNMLPQRFLDLPRLGTLNIHPSLLPKFRGPAPVQRAVLAGVSETGVSLAYTVLRCDAGPVLAQERVQVSSDEAAPELTARLFQRGARLLLQAMPSLLDGSATPATATPQDETQALHAPKVTACAMQGAPL</sequence>
<dbReference type="CDD" id="cd08646">
    <property type="entry name" value="FMT_core_Met-tRNA-FMT_N"/>
    <property type="match status" value="1"/>
</dbReference>
<dbReference type="GO" id="GO:0004479">
    <property type="term" value="F:methionyl-tRNA formyltransferase activity"/>
    <property type="evidence" value="ECO:0007669"/>
    <property type="project" value="UniProtKB-EC"/>
</dbReference>
<dbReference type="EMBL" id="BLLF01000077">
    <property type="protein sequence ID" value="GFH07147.1"/>
    <property type="molecule type" value="Genomic_DNA"/>
</dbReference>
<dbReference type="InterPro" id="IPR036477">
    <property type="entry name" value="Formyl_transf_N_sf"/>
</dbReference>
<dbReference type="GO" id="GO:0005739">
    <property type="term" value="C:mitochondrion"/>
    <property type="evidence" value="ECO:0007669"/>
    <property type="project" value="TreeGrafter"/>
</dbReference>
<dbReference type="EC" id="2.1.2.9" evidence="1"/>
<evidence type="ECO:0000256" key="2">
    <source>
        <dbReference type="SAM" id="MobiDB-lite"/>
    </source>
</evidence>